<comment type="caution">
    <text evidence="8">The sequence shown here is derived from an EMBL/GenBank/DDBJ whole genome shotgun (WGS) entry which is preliminary data.</text>
</comment>
<feature type="transmembrane region" description="Helical" evidence="6">
    <location>
        <begin position="185"/>
        <end position="208"/>
    </location>
</feature>
<feature type="transmembrane region" description="Helical" evidence="6">
    <location>
        <begin position="62"/>
        <end position="85"/>
    </location>
</feature>
<evidence type="ECO:0000259" key="7">
    <source>
        <dbReference type="Pfam" id="PF09335"/>
    </source>
</evidence>
<reference evidence="8 9" key="1">
    <citation type="submission" date="2017-09" db="EMBL/GenBank/DDBJ databases">
        <title>Depth-based differentiation of microbial function through sediment-hosted aquifers and enrichment of novel symbionts in the deep terrestrial subsurface.</title>
        <authorList>
            <person name="Probst A.J."/>
            <person name="Ladd B."/>
            <person name="Jarett J.K."/>
            <person name="Geller-Mcgrath D.E."/>
            <person name="Sieber C.M."/>
            <person name="Emerson J.B."/>
            <person name="Anantharaman K."/>
            <person name="Thomas B.C."/>
            <person name="Malmstrom R."/>
            <person name="Stieglmeier M."/>
            <person name="Klingl A."/>
            <person name="Woyke T."/>
            <person name="Ryan C.M."/>
            <person name="Banfield J.F."/>
        </authorList>
    </citation>
    <scope>NUCLEOTIDE SEQUENCE [LARGE SCALE GENOMIC DNA]</scope>
    <source>
        <strain evidence="8">CG23_combo_of_CG06-09_8_20_14_all_54_14</strain>
    </source>
</reference>
<feature type="transmembrane region" description="Helical" evidence="6">
    <location>
        <begin position="150"/>
        <end position="173"/>
    </location>
</feature>
<keyword evidence="4 6" id="KW-1133">Transmembrane helix</keyword>
<proteinExistence type="predicted"/>
<dbReference type="InterPro" id="IPR032816">
    <property type="entry name" value="VTT_dom"/>
</dbReference>
<sequence>MEDFIIQITPFVREYGVFGVFFLSFIEEIIAPVPSSIVLMAAGFLLLPAFGSIKTVFLDGMLWVVLPAAFGLTLGAILVYSLAYVGGEPLIKMWGKRFGLSWSKVERWRNRITKGTGDELLVFFLRAFPVVPNSLVSAACGMVRYPTRSFIILTFLGSLVRALIMGFIGWSVGEAYLSYAVRFSVWGRYVLIGGAAVIVLAIAAGMFVNRWRKR</sequence>
<dbReference type="PANTHER" id="PTHR42709">
    <property type="entry name" value="ALKALINE PHOSPHATASE LIKE PROTEIN"/>
    <property type="match status" value="1"/>
</dbReference>
<comment type="subcellular location">
    <subcellularLocation>
        <location evidence="1">Cell membrane</location>
        <topology evidence="1">Multi-pass membrane protein</topology>
    </subcellularLocation>
</comment>
<dbReference type="PANTHER" id="PTHR42709:SF6">
    <property type="entry name" value="UNDECAPRENYL PHOSPHATE TRANSPORTER A"/>
    <property type="match status" value="1"/>
</dbReference>
<evidence type="ECO:0000256" key="1">
    <source>
        <dbReference type="ARBA" id="ARBA00004651"/>
    </source>
</evidence>
<dbReference type="GO" id="GO:0005886">
    <property type="term" value="C:plasma membrane"/>
    <property type="evidence" value="ECO:0007669"/>
    <property type="project" value="UniProtKB-SubCell"/>
</dbReference>
<dbReference type="EMBL" id="PCRZ01000018">
    <property type="protein sequence ID" value="PIP30015.1"/>
    <property type="molecule type" value="Genomic_DNA"/>
</dbReference>
<evidence type="ECO:0000313" key="9">
    <source>
        <dbReference type="Proteomes" id="UP000228812"/>
    </source>
</evidence>
<protein>
    <recommendedName>
        <fullName evidence="7">VTT domain-containing protein</fullName>
    </recommendedName>
</protein>
<evidence type="ECO:0000313" key="8">
    <source>
        <dbReference type="EMBL" id="PIP30015.1"/>
    </source>
</evidence>
<evidence type="ECO:0000256" key="5">
    <source>
        <dbReference type="ARBA" id="ARBA00023136"/>
    </source>
</evidence>
<dbReference type="Proteomes" id="UP000228812">
    <property type="component" value="Unassembled WGS sequence"/>
</dbReference>
<keyword evidence="5 6" id="KW-0472">Membrane</keyword>
<gene>
    <name evidence="8" type="ORF">COX26_01030</name>
</gene>
<evidence type="ECO:0000256" key="3">
    <source>
        <dbReference type="ARBA" id="ARBA00022692"/>
    </source>
</evidence>
<evidence type="ECO:0000256" key="6">
    <source>
        <dbReference type="SAM" id="Phobius"/>
    </source>
</evidence>
<dbReference type="AlphaFoldDB" id="A0A2G9ZA24"/>
<dbReference type="InterPro" id="IPR051311">
    <property type="entry name" value="DedA_domain"/>
</dbReference>
<feature type="domain" description="VTT" evidence="7">
    <location>
        <begin position="33"/>
        <end position="170"/>
    </location>
</feature>
<keyword evidence="2" id="KW-1003">Cell membrane</keyword>
<name>A0A2G9ZA24_9BACT</name>
<dbReference type="Pfam" id="PF09335">
    <property type="entry name" value="VTT_dom"/>
    <property type="match status" value="1"/>
</dbReference>
<evidence type="ECO:0000256" key="4">
    <source>
        <dbReference type="ARBA" id="ARBA00022989"/>
    </source>
</evidence>
<accession>A0A2G9ZA24</accession>
<keyword evidence="3 6" id="KW-0812">Transmembrane</keyword>
<evidence type="ECO:0000256" key="2">
    <source>
        <dbReference type="ARBA" id="ARBA00022475"/>
    </source>
</evidence>
<organism evidence="8 9">
    <name type="scientific">Candidatus Jorgensenbacteria bacterium CG23_combo_of_CG06-09_8_20_14_all_54_14</name>
    <dbReference type="NCBI Taxonomy" id="1974595"/>
    <lineage>
        <taxon>Bacteria</taxon>
        <taxon>Candidatus Joergenseniibacteriota</taxon>
    </lineage>
</organism>
<feature type="transmembrane region" description="Helical" evidence="6">
    <location>
        <begin position="29"/>
        <end position="50"/>
    </location>
</feature>